<reference evidence="5" key="2">
    <citation type="journal article" date="2021" name="Microbiome">
        <title>Successional dynamics and alternative stable states in a saline activated sludge microbial community over 9 years.</title>
        <authorList>
            <person name="Wang Y."/>
            <person name="Ye J."/>
            <person name="Ju F."/>
            <person name="Liu L."/>
            <person name="Boyd J.A."/>
            <person name="Deng Y."/>
            <person name="Parks D.H."/>
            <person name="Jiang X."/>
            <person name="Yin X."/>
            <person name="Woodcroft B.J."/>
            <person name="Tyson G.W."/>
            <person name="Hugenholtz P."/>
            <person name="Polz M.F."/>
            <person name="Zhang T."/>
        </authorList>
    </citation>
    <scope>NUCLEOTIDE SEQUENCE</scope>
    <source>
        <strain evidence="5">HKST-UBA01</strain>
    </source>
</reference>
<sequence length="511" mass="57901">MDPLACIDLPAFPLQILLQRRPDWVGLPAAVIDADKPQGIILWVNEPARSFSILPGMRYAAGLSLTKELRAGVVDDAAIQLGIERIERRLRFFSPGVESSGTEPGLFWIDAGGLELVHPSLQRWSRAIRNDLSGIGFQASIVVGHSRFGTYAAAKCAISGEATQVFETPEQECIFVRDIQIDRLAFDAESRDVLAKLEIRTLGAFIDLPAESVQRRFEGGICRLHQLARGDLWDPLQPEAPLRAYGAHRILDDPESDRERLRVQAEDMLHEVLLELAKEERAVREIDLLLVLEHDGTGSRGRDGTRKATPRRRESLRPAEATLDEEQLRELIAIRLESLVLPAGVVEIELRMATVPFAHQQLELLAETPKRDRGALDRAFARLRAEFGDAVVAHATLEEGHLPEARFAWQPLEAMPLPRPRKVMVRPLVRRIMDRPVPLPPRPRHEPDGWLITGVEGGSVEEILGPYIVSGGWWRKAVHREYHFAKTDQGRWLWVYYDRERRRWFYQGEVE</sequence>
<comment type="similarity">
    <text evidence="1">Belongs to the DNA polymerase type-Y family.</text>
</comment>
<evidence type="ECO:0000256" key="2">
    <source>
        <dbReference type="ARBA" id="ARBA00022763"/>
    </source>
</evidence>
<dbReference type="PROSITE" id="PS50173">
    <property type="entry name" value="UMUC"/>
    <property type="match status" value="1"/>
</dbReference>
<protein>
    <submittedName>
        <fullName evidence="5">DNA polymerase Y family protein</fullName>
    </submittedName>
</protein>
<evidence type="ECO:0000313" key="6">
    <source>
        <dbReference type="Proteomes" id="UP000697710"/>
    </source>
</evidence>
<keyword evidence="2" id="KW-0227">DNA damage</keyword>
<dbReference type="SUPFAM" id="SSF56672">
    <property type="entry name" value="DNA/RNA polymerases"/>
    <property type="match status" value="1"/>
</dbReference>
<dbReference type="InterPro" id="IPR001126">
    <property type="entry name" value="UmuC"/>
</dbReference>
<evidence type="ECO:0000313" key="5">
    <source>
        <dbReference type="EMBL" id="MCA9726374.1"/>
    </source>
</evidence>
<gene>
    <name evidence="5" type="ORF">KC729_01745</name>
</gene>
<evidence type="ECO:0000256" key="3">
    <source>
        <dbReference type="SAM" id="MobiDB-lite"/>
    </source>
</evidence>
<dbReference type="InterPro" id="IPR043502">
    <property type="entry name" value="DNA/RNA_pol_sf"/>
</dbReference>
<dbReference type="AlphaFoldDB" id="A0A956RP13"/>
<accession>A0A956RP13</accession>
<evidence type="ECO:0000256" key="1">
    <source>
        <dbReference type="ARBA" id="ARBA00010945"/>
    </source>
</evidence>
<reference evidence="5" key="1">
    <citation type="submission" date="2020-04" db="EMBL/GenBank/DDBJ databases">
        <authorList>
            <person name="Zhang T."/>
        </authorList>
    </citation>
    <scope>NUCLEOTIDE SEQUENCE</scope>
    <source>
        <strain evidence="5">HKST-UBA01</strain>
    </source>
</reference>
<organism evidence="5 6">
    <name type="scientific">Eiseniibacteriota bacterium</name>
    <dbReference type="NCBI Taxonomy" id="2212470"/>
    <lineage>
        <taxon>Bacteria</taxon>
        <taxon>Candidatus Eiseniibacteriota</taxon>
    </lineage>
</organism>
<dbReference type="GO" id="GO:0006281">
    <property type="term" value="P:DNA repair"/>
    <property type="evidence" value="ECO:0007669"/>
    <property type="project" value="InterPro"/>
</dbReference>
<name>A0A956RP13_UNCEI</name>
<proteinExistence type="inferred from homology"/>
<dbReference type="Gene3D" id="3.40.1170.60">
    <property type="match status" value="1"/>
</dbReference>
<dbReference type="InterPro" id="IPR050356">
    <property type="entry name" value="SulA_CellDiv_inhibitor"/>
</dbReference>
<dbReference type="PANTHER" id="PTHR35369">
    <property type="entry name" value="BLR3025 PROTEIN-RELATED"/>
    <property type="match status" value="1"/>
</dbReference>
<dbReference type="EMBL" id="JAGQHR010000024">
    <property type="protein sequence ID" value="MCA9726374.1"/>
    <property type="molecule type" value="Genomic_DNA"/>
</dbReference>
<dbReference type="Pfam" id="PF00817">
    <property type="entry name" value="IMS"/>
    <property type="match status" value="1"/>
</dbReference>
<dbReference type="InterPro" id="IPR043128">
    <property type="entry name" value="Rev_trsase/Diguanyl_cyclase"/>
</dbReference>
<dbReference type="Gene3D" id="3.30.70.270">
    <property type="match status" value="1"/>
</dbReference>
<evidence type="ECO:0000259" key="4">
    <source>
        <dbReference type="PROSITE" id="PS50173"/>
    </source>
</evidence>
<comment type="caution">
    <text evidence="5">The sequence shown here is derived from an EMBL/GenBank/DDBJ whole genome shotgun (WGS) entry which is preliminary data.</text>
</comment>
<feature type="region of interest" description="Disordered" evidence="3">
    <location>
        <begin position="297"/>
        <end position="320"/>
    </location>
</feature>
<feature type="domain" description="UmuC" evidence="4">
    <location>
        <begin position="4"/>
        <end position="74"/>
    </location>
</feature>
<dbReference type="Proteomes" id="UP000697710">
    <property type="component" value="Unassembled WGS sequence"/>
</dbReference>
<dbReference type="PANTHER" id="PTHR35369:SF2">
    <property type="entry name" value="BLR3025 PROTEIN"/>
    <property type="match status" value="1"/>
</dbReference>
<feature type="compositionally biased region" description="Basic and acidic residues" evidence="3">
    <location>
        <begin position="297"/>
        <end position="317"/>
    </location>
</feature>